<feature type="non-terminal residue" evidence="1">
    <location>
        <position position="1"/>
    </location>
</feature>
<organism evidence="1 2">
    <name type="scientific">Sinomicrobium weinanense</name>
    <dbReference type="NCBI Taxonomy" id="2842200"/>
    <lineage>
        <taxon>Bacteria</taxon>
        <taxon>Pseudomonadati</taxon>
        <taxon>Bacteroidota</taxon>
        <taxon>Flavobacteriia</taxon>
        <taxon>Flavobacteriales</taxon>
        <taxon>Flavobacteriaceae</taxon>
        <taxon>Sinomicrobium</taxon>
    </lineage>
</organism>
<dbReference type="EMBL" id="JACVDC010000068">
    <property type="protein sequence ID" value="MBC9797671.1"/>
    <property type="molecule type" value="Genomic_DNA"/>
</dbReference>
<reference evidence="1 2" key="1">
    <citation type="submission" date="2020-09" db="EMBL/GenBank/DDBJ databases">
        <title>Sinomicrobium weinanense sp. nov., a halophilic bacteria isolated from saline-alkali soil.</title>
        <authorList>
            <person name="Wu P."/>
            <person name="Ren H."/>
            <person name="Mei Y."/>
            <person name="Liang Y."/>
            <person name="Chen Z."/>
        </authorList>
    </citation>
    <scope>NUCLEOTIDE SEQUENCE [LARGE SCALE GENOMIC DNA]</scope>
    <source>
        <strain evidence="1 2">FJxs</strain>
    </source>
</reference>
<keyword evidence="2" id="KW-1185">Reference proteome</keyword>
<gene>
    <name evidence="1" type="ORF">IBL28_16995</name>
</gene>
<accession>A0A926JUN3</accession>
<dbReference type="AlphaFoldDB" id="A0A926JUN3"/>
<comment type="caution">
    <text evidence="1">The sequence shown here is derived from an EMBL/GenBank/DDBJ whole genome shotgun (WGS) entry which is preliminary data.</text>
</comment>
<dbReference type="Proteomes" id="UP000653730">
    <property type="component" value="Unassembled WGS sequence"/>
</dbReference>
<protein>
    <submittedName>
        <fullName evidence="1">Penicillin-binding protein</fullName>
    </submittedName>
</protein>
<sequence length="50" mass="5917">QQEQRIYYCGDHNFFYKTALARLMFEADENDTIVGLTLYQNGQEVLLIKD</sequence>
<name>A0A926JUN3_9FLAO</name>
<proteinExistence type="predicted"/>
<evidence type="ECO:0000313" key="1">
    <source>
        <dbReference type="EMBL" id="MBC9797671.1"/>
    </source>
</evidence>
<evidence type="ECO:0000313" key="2">
    <source>
        <dbReference type="Proteomes" id="UP000653730"/>
    </source>
</evidence>